<dbReference type="AlphaFoldDB" id="A0A5A5TKB4"/>
<reference evidence="2 3" key="1">
    <citation type="submission" date="2019-01" db="EMBL/GenBank/DDBJ databases">
        <title>Draft genome sequence of Dictyobacter sp. Uno17.</title>
        <authorList>
            <person name="Wang C.M."/>
            <person name="Zheng Y."/>
            <person name="Sakai Y."/>
            <person name="Abe K."/>
            <person name="Yokota A."/>
            <person name="Yabe S."/>
        </authorList>
    </citation>
    <scope>NUCLEOTIDE SEQUENCE [LARGE SCALE GENOMIC DNA]</scope>
    <source>
        <strain evidence="2 3">Uno17</strain>
    </source>
</reference>
<dbReference type="RefSeq" id="WP_149404666.1">
    <property type="nucleotide sequence ID" value="NZ_BIXY01000163.1"/>
</dbReference>
<feature type="domain" description="DUF5348" evidence="1">
    <location>
        <begin position="9"/>
        <end position="78"/>
    </location>
</feature>
<dbReference type="EMBL" id="BIXY01000163">
    <property type="protein sequence ID" value="GCF11877.1"/>
    <property type="molecule type" value="Genomic_DNA"/>
</dbReference>
<dbReference type="Proteomes" id="UP000322530">
    <property type="component" value="Unassembled WGS sequence"/>
</dbReference>
<accession>A0A5A5TKB4</accession>
<proteinExistence type="predicted"/>
<evidence type="ECO:0000313" key="3">
    <source>
        <dbReference type="Proteomes" id="UP000322530"/>
    </source>
</evidence>
<gene>
    <name evidence="2" type="ORF">KDI_54410</name>
</gene>
<dbReference type="OrthoDB" id="1807036at2"/>
<organism evidence="2 3">
    <name type="scientific">Dictyobacter arantiisoli</name>
    <dbReference type="NCBI Taxonomy" id="2014874"/>
    <lineage>
        <taxon>Bacteria</taxon>
        <taxon>Bacillati</taxon>
        <taxon>Chloroflexota</taxon>
        <taxon>Ktedonobacteria</taxon>
        <taxon>Ktedonobacterales</taxon>
        <taxon>Dictyobacteraceae</taxon>
        <taxon>Dictyobacter</taxon>
    </lineage>
</organism>
<evidence type="ECO:0000313" key="2">
    <source>
        <dbReference type="EMBL" id="GCF11877.1"/>
    </source>
</evidence>
<comment type="caution">
    <text evidence="2">The sequence shown here is derived from an EMBL/GenBank/DDBJ whole genome shotgun (WGS) entry which is preliminary data.</text>
</comment>
<protein>
    <recommendedName>
        <fullName evidence="1">DUF5348 domain-containing protein</fullName>
    </recommendedName>
</protein>
<dbReference type="Gene3D" id="2.40.10.390">
    <property type="match status" value="1"/>
</dbReference>
<sequence length="83" mass="9931">MRKRVREGILIRDENKRYCLHELGVPLERALTFTSGYSAEIWLNREWIAGCIEGDGQDYWFFVEGGRRFLLPEHMKARYTELH</sequence>
<dbReference type="InterPro" id="IPR035255">
    <property type="entry name" value="DUF5348"/>
</dbReference>
<evidence type="ECO:0000259" key="1">
    <source>
        <dbReference type="Pfam" id="PF17295"/>
    </source>
</evidence>
<dbReference type="Pfam" id="PF17295">
    <property type="entry name" value="DUF5348"/>
    <property type="match status" value="1"/>
</dbReference>
<name>A0A5A5TKB4_9CHLR</name>
<keyword evidence="3" id="KW-1185">Reference proteome</keyword>